<proteinExistence type="predicted"/>
<feature type="chain" id="PRO_5046709855" evidence="2">
    <location>
        <begin position="34"/>
        <end position="699"/>
    </location>
</feature>
<dbReference type="Pfam" id="PF20245">
    <property type="entry name" value="DUF6600"/>
    <property type="match status" value="1"/>
</dbReference>
<evidence type="ECO:0000313" key="3">
    <source>
        <dbReference type="EMBL" id="MEK8031175.1"/>
    </source>
</evidence>
<evidence type="ECO:0000256" key="1">
    <source>
        <dbReference type="SAM" id="MobiDB-lite"/>
    </source>
</evidence>
<name>A0ABU9BRA5_9BURK</name>
<dbReference type="RefSeq" id="WP_341425555.1">
    <property type="nucleotide sequence ID" value="NZ_JBBUTG010000005.1"/>
</dbReference>
<dbReference type="Gene3D" id="2.60.120.1440">
    <property type="match status" value="1"/>
</dbReference>
<gene>
    <name evidence="3" type="ORF">AACH06_10145</name>
</gene>
<keyword evidence="4" id="KW-1185">Reference proteome</keyword>
<feature type="compositionally biased region" description="Basic and acidic residues" evidence="1">
    <location>
        <begin position="564"/>
        <end position="579"/>
    </location>
</feature>
<feature type="compositionally biased region" description="Low complexity" evidence="1">
    <location>
        <begin position="518"/>
        <end position="534"/>
    </location>
</feature>
<feature type="compositionally biased region" description="Pro residues" evidence="1">
    <location>
        <begin position="648"/>
        <end position="658"/>
    </location>
</feature>
<dbReference type="PANTHER" id="PTHR38731:SF3">
    <property type="entry name" value="BLL6125 PROTEIN"/>
    <property type="match status" value="1"/>
</dbReference>
<feature type="signal peptide" evidence="2">
    <location>
        <begin position="1"/>
        <end position="33"/>
    </location>
</feature>
<accession>A0ABU9BRA5</accession>
<evidence type="ECO:0000313" key="4">
    <source>
        <dbReference type="Proteomes" id="UP001371218"/>
    </source>
</evidence>
<organism evidence="3 4">
    <name type="scientific">Ideonella lacteola</name>
    <dbReference type="NCBI Taxonomy" id="2984193"/>
    <lineage>
        <taxon>Bacteria</taxon>
        <taxon>Pseudomonadati</taxon>
        <taxon>Pseudomonadota</taxon>
        <taxon>Betaproteobacteria</taxon>
        <taxon>Burkholderiales</taxon>
        <taxon>Sphaerotilaceae</taxon>
        <taxon>Ideonella</taxon>
    </lineage>
</organism>
<protein>
    <submittedName>
        <fullName evidence="3">DUF6600 domain-containing protein</fullName>
    </submittedName>
</protein>
<dbReference type="PANTHER" id="PTHR38731">
    <property type="entry name" value="LIPL45-RELATED LIPOPROTEIN-RELATED"/>
    <property type="match status" value="1"/>
</dbReference>
<comment type="caution">
    <text evidence="3">The sequence shown here is derived from an EMBL/GenBank/DDBJ whole genome shotgun (WGS) entry which is preliminary data.</text>
</comment>
<evidence type="ECO:0000256" key="2">
    <source>
        <dbReference type="SAM" id="SignalP"/>
    </source>
</evidence>
<sequence length="699" mass="78143">MNIWKHRWAAAAKGLAAVLMAGGLGFASLAAHAEDDPPGRVGRLADAKGQVWFLEAGQGEWQSASNNRPITTADRIATDRDSRVELQIGSTIVRIDQGSDLEVNRLDDDRIELTLHDGAASVRVREPEVAREFQISTAEGRFQPRAAGLYRIDRDERGSKAGVTQGELEFESQDSQLALRPGQRAELWIDPSDRRTHYNWASPASDDFEQWVRRDDSRDERYAAQRPISPEMTGADDLDRNGQWGSHPEYGAIWYPTTVVAGWAPYRYGHWAWVRPWGWTWVDDASWGFAPFHYGRWVHWGGRWCWAPGTYVRRPVYAPAMVAWVGGSNFSVSVHVGGGQPVGWVPLAPREQYYPTYRYSPTYIKQVNVTHVTVINQVRPSRPVVYRNTGVAGGVTVVSSDVLTRRQAVNAAARPADADVMRVMHNQRGGVAQVAPPTPANASLAPRQVVQPGRRDRDATPPPPRGTTPAMREMQADGKDGNGRPAGTPGARPQDAQQGRPMAPNRPQANGRDDDRSPNGNPNPNANPVARPQAGQPSPAGQGEGGRPHVARPPLTNPGNTANPRDRDDRADRPDRDPGKAGVPQPRRETDATGFQPQREREHREVPGFQNQRERDGRDVRDGREGREVPGFQQREREQREVQRPQPQVQPQPQPQPRVAPRDERQAEQRQPERQDRQQDKPERRRDHHDRKDGPNSQN</sequence>
<feature type="region of interest" description="Disordered" evidence="1">
    <location>
        <begin position="431"/>
        <end position="699"/>
    </location>
</feature>
<feature type="compositionally biased region" description="Basic and acidic residues" evidence="1">
    <location>
        <begin position="598"/>
        <end position="643"/>
    </location>
</feature>
<feature type="compositionally biased region" description="Basic and acidic residues" evidence="1">
    <location>
        <begin position="660"/>
        <end position="699"/>
    </location>
</feature>
<dbReference type="InterPro" id="IPR046535">
    <property type="entry name" value="DUF6600"/>
</dbReference>
<keyword evidence="2" id="KW-0732">Signal</keyword>
<dbReference type="Proteomes" id="UP001371218">
    <property type="component" value="Unassembled WGS sequence"/>
</dbReference>
<dbReference type="EMBL" id="JBBUTG010000005">
    <property type="protein sequence ID" value="MEK8031175.1"/>
    <property type="molecule type" value="Genomic_DNA"/>
</dbReference>
<reference evidence="3 4" key="1">
    <citation type="submission" date="2024-04" db="EMBL/GenBank/DDBJ databases">
        <title>Novel species of the genus Ideonella isolated from streams.</title>
        <authorList>
            <person name="Lu H."/>
        </authorList>
    </citation>
    <scope>NUCLEOTIDE SEQUENCE [LARGE SCALE GENOMIC DNA]</scope>
    <source>
        <strain evidence="3 4">DXS29W</strain>
    </source>
</reference>